<gene>
    <name evidence="1" type="ORF">NC653_007997</name>
</gene>
<protein>
    <submittedName>
        <fullName evidence="1">Uncharacterized protein</fullName>
    </submittedName>
</protein>
<reference evidence="1" key="1">
    <citation type="journal article" date="2023" name="Mol. Ecol. Resour.">
        <title>Chromosome-level genome assembly of a triploid poplar Populus alba 'Berolinensis'.</title>
        <authorList>
            <person name="Chen S."/>
            <person name="Yu Y."/>
            <person name="Wang X."/>
            <person name="Wang S."/>
            <person name="Zhang T."/>
            <person name="Zhou Y."/>
            <person name="He R."/>
            <person name="Meng N."/>
            <person name="Wang Y."/>
            <person name="Liu W."/>
            <person name="Liu Z."/>
            <person name="Liu J."/>
            <person name="Guo Q."/>
            <person name="Huang H."/>
            <person name="Sederoff R.R."/>
            <person name="Wang G."/>
            <person name="Qu G."/>
            <person name="Chen S."/>
        </authorList>
    </citation>
    <scope>NUCLEOTIDE SEQUENCE</scope>
    <source>
        <strain evidence="1">SC-2020</strain>
    </source>
</reference>
<name>A0AAD6R5M0_9ROSI</name>
<evidence type="ECO:0000313" key="1">
    <source>
        <dbReference type="EMBL" id="KAJ7002658.1"/>
    </source>
</evidence>
<keyword evidence="2" id="KW-1185">Reference proteome</keyword>
<proteinExistence type="predicted"/>
<sequence>MDKCHIYIHPLVERANVWYLGCLCHSPKLLMTTRQAHEQKGLAPEDRVVFFMERDEANDMIRRYTHYQKLAKYQRNP</sequence>
<dbReference type="AlphaFoldDB" id="A0AAD6R5M0"/>
<comment type="caution">
    <text evidence="1">The sequence shown here is derived from an EMBL/GenBank/DDBJ whole genome shotgun (WGS) entry which is preliminary data.</text>
</comment>
<dbReference type="EMBL" id="JAQIZT010000003">
    <property type="protein sequence ID" value="KAJ7002658.1"/>
    <property type="molecule type" value="Genomic_DNA"/>
</dbReference>
<organism evidence="1 2">
    <name type="scientific">Populus alba x Populus x berolinensis</name>
    <dbReference type="NCBI Taxonomy" id="444605"/>
    <lineage>
        <taxon>Eukaryota</taxon>
        <taxon>Viridiplantae</taxon>
        <taxon>Streptophyta</taxon>
        <taxon>Embryophyta</taxon>
        <taxon>Tracheophyta</taxon>
        <taxon>Spermatophyta</taxon>
        <taxon>Magnoliopsida</taxon>
        <taxon>eudicotyledons</taxon>
        <taxon>Gunneridae</taxon>
        <taxon>Pentapetalae</taxon>
        <taxon>rosids</taxon>
        <taxon>fabids</taxon>
        <taxon>Malpighiales</taxon>
        <taxon>Salicaceae</taxon>
        <taxon>Saliceae</taxon>
        <taxon>Populus</taxon>
    </lineage>
</organism>
<dbReference type="Proteomes" id="UP001164929">
    <property type="component" value="Chromosome 3"/>
</dbReference>
<evidence type="ECO:0000313" key="2">
    <source>
        <dbReference type="Proteomes" id="UP001164929"/>
    </source>
</evidence>
<accession>A0AAD6R5M0</accession>